<evidence type="ECO:0000313" key="3">
    <source>
        <dbReference type="Proteomes" id="UP000801492"/>
    </source>
</evidence>
<feature type="region of interest" description="Disordered" evidence="1">
    <location>
        <begin position="1"/>
        <end position="93"/>
    </location>
</feature>
<comment type="caution">
    <text evidence="2">The sequence shown here is derived from an EMBL/GenBank/DDBJ whole genome shotgun (WGS) entry which is preliminary data.</text>
</comment>
<dbReference type="EMBL" id="VTPC01001165">
    <property type="protein sequence ID" value="KAF2902858.1"/>
    <property type="molecule type" value="Genomic_DNA"/>
</dbReference>
<evidence type="ECO:0000256" key="1">
    <source>
        <dbReference type="SAM" id="MobiDB-lite"/>
    </source>
</evidence>
<gene>
    <name evidence="2" type="ORF">ILUMI_03328</name>
</gene>
<dbReference type="Proteomes" id="UP000801492">
    <property type="component" value="Unassembled WGS sequence"/>
</dbReference>
<evidence type="ECO:0000313" key="2">
    <source>
        <dbReference type="EMBL" id="KAF2902858.1"/>
    </source>
</evidence>
<sequence length="318" mass="36448">MMLTREDDVLQCQPTTSSTLEPAVSFMSQSSTRICRRIREPDPYEDSDDSSYSPAAIGSLSTESDNSNEDKDGEPLSSEEDDNTETGTANMDELVPIRDVPIGFQFSAQKDVKRVSVPMTDNMQKKLEEFIQPVIQEDIILKERIDHLEQYSRPNNIRIFGMPEKQNENLEDSVIDIFEKKLNVHVPKEAIERIHLDRLKASFDKHAPWQQLTITKTRTPWLTDNVKLLITLRDKAKDRFKRTKSAVAWDVVSSKKDDTNFCDNVDEINDYFINSVTVDNTVLELYANNTTVHNRFSFRPISNEDVLKVIKSLKSNAV</sequence>
<organism evidence="2 3">
    <name type="scientific">Ignelater luminosus</name>
    <name type="common">Cucubano</name>
    <name type="synonym">Pyrophorus luminosus</name>
    <dbReference type="NCBI Taxonomy" id="2038154"/>
    <lineage>
        <taxon>Eukaryota</taxon>
        <taxon>Metazoa</taxon>
        <taxon>Ecdysozoa</taxon>
        <taxon>Arthropoda</taxon>
        <taxon>Hexapoda</taxon>
        <taxon>Insecta</taxon>
        <taxon>Pterygota</taxon>
        <taxon>Neoptera</taxon>
        <taxon>Endopterygota</taxon>
        <taxon>Coleoptera</taxon>
        <taxon>Polyphaga</taxon>
        <taxon>Elateriformia</taxon>
        <taxon>Elateroidea</taxon>
        <taxon>Elateridae</taxon>
        <taxon>Agrypninae</taxon>
        <taxon>Pyrophorini</taxon>
        <taxon>Ignelater</taxon>
    </lineage>
</organism>
<accession>A0A8K0DB69</accession>
<feature type="compositionally biased region" description="Polar residues" evidence="1">
    <location>
        <begin position="12"/>
        <end position="33"/>
    </location>
</feature>
<keyword evidence="3" id="KW-1185">Reference proteome</keyword>
<dbReference type="AlphaFoldDB" id="A0A8K0DB69"/>
<protein>
    <submittedName>
        <fullName evidence="2">Uncharacterized protein</fullName>
    </submittedName>
</protein>
<reference evidence="2" key="1">
    <citation type="submission" date="2019-08" db="EMBL/GenBank/DDBJ databases">
        <title>The genome of the North American firefly Photinus pyralis.</title>
        <authorList>
            <consortium name="Photinus pyralis genome working group"/>
            <person name="Fallon T.R."/>
            <person name="Sander Lower S.E."/>
            <person name="Weng J.-K."/>
        </authorList>
    </citation>
    <scope>NUCLEOTIDE SEQUENCE</scope>
    <source>
        <strain evidence="2">TRF0915ILg1</strain>
        <tissue evidence="2">Whole body</tissue>
    </source>
</reference>
<proteinExistence type="predicted"/>
<dbReference type="OrthoDB" id="6725610at2759"/>
<name>A0A8K0DB69_IGNLU</name>